<name>A0A668U281_OREAU</name>
<dbReference type="Proteomes" id="UP000472276">
    <property type="component" value="Unassembled WGS sequence"/>
</dbReference>
<evidence type="ECO:0000313" key="6">
    <source>
        <dbReference type="Proteomes" id="UP000472276"/>
    </source>
</evidence>
<reference evidence="5" key="2">
    <citation type="submission" date="2025-09" db="UniProtKB">
        <authorList>
            <consortium name="Ensembl"/>
        </authorList>
    </citation>
    <scope>IDENTIFICATION</scope>
</reference>
<keyword evidence="6" id="KW-1185">Reference proteome</keyword>
<evidence type="ECO:0000256" key="3">
    <source>
        <dbReference type="ARBA" id="ARBA00022737"/>
    </source>
</evidence>
<keyword evidence="3" id="KW-0677">Repeat</keyword>
<accession>A0A668U281</accession>
<evidence type="ECO:0000256" key="2">
    <source>
        <dbReference type="ARBA" id="ARBA00022734"/>
    </source>
</evidence>
<dbReference type="FunFam" id="2.60.120.740:FF:000001">
    <property type="entry name" value="Adhesion G protein-coupled receptor L2"/>
    <property type="match status" value="1"/>
</dbReference>
<dbReference type="AlphaFoldDB" id="A0A668U281"/>
<evidence type="ECO:0000256" key="1">
    <source>
        <dbReference type="ARBA" id="ARBA00022546"/>
    </source>
</evidence>
<feature type="domain" description="SUEL-type lectin" evidence="4">
    <location>
        <begin position="84"/>
        <end position="173"/>
    </location>
</feature>
<organism evidence="5 6">
    <name type="scientific">Oreochromis aureus</name>
    <name type="common">Israeli tilapia</name>
    <name type="synonym">Chromis aureus</name>
    <dbReference type="NCBI Taxonomy" id="47969"/>
    <lineage>
        <taxon>Eukaryota</taxon>
        <taxon>Metazoa</taxon>
        <taxon>Chordata</taxon>
        <taxon>Craniata</taxon>
        <taxon>Vertebrata</taxon>
        <taxon>Euteleostomi</taxon>
        <taxon>Actinopterygii</taxon>
        <taxon>Neopterygii</taxon>
        <taxon>Teleostei</taxon>
        <taxon>Neoteleostei</taxon>
        <taxon>Acanthomorphata</taxon>
        <taxon>Ovalentaria</taxon>
        <taxon>Cichlomorphae</taxon>
        <taxon>Cichliformes</taxon>
        <taxon>Cichlidae</taxon>
        <taxon>African cichlids</taxon>
        <taxon>Pseudocrenilabrinae</taxon>
        <taxon>Oreochromini</taxon>
        <taxon>Oreochromis</taxon>
    </lineage>
</organism>
<reference evidence="5" key="1">
    <citation type="submission" date="2025-08" db="UniProtKB">
        <authorList>
            <consortium name="Ensembl"/>
        </authorList>
    </citation>
    <scope>IDENTIFICATION</scope>
</reference>
<dbReference type="OMA" id="IFCRNIS"/>
<keyword evidence="2" id="KW-0430">Lectin</keyword>
<keyword evidence="1" id="KW-0348">Hemagglutinin</keyword>
<dbReference type="PANTHER" id="PTHR46780">
    <property type="entry name" value="PROTEIN EVA-1"/>
    <property type="match status" value="1"/>
</dbReference>
<dbReference type="Ensembl" id="ENSOABT00000034765.2">
    <property type="protein sequence ID" value="ENSOABP00000033825.2"/>
    <property type="gene ID" value="ENSOABG00000015593.2"/>
</dbReference>
<feature type="domain" description="SUEL-type lectin" evidence="4">
    <location>
        <begin position="272"/>
        <end position="355"/>
    </location>
</feature>
<dbReference type="PROSITE" id="PS50228">
    <property type="entry name" value="SUEL_LECTIN"/>
    <property type="match status" value="3"/>
</dbReference>
<evidence type="ECO:0000313" key="5">
    <source>
        <dbReference type="Ensembl" id="ENSOABP00000033825.2"/>
    </source>
</evidence>
<sequence>LSLISAFVSYCVKQSGVIVVESVEYRCGQQEQSSQHDKLKVIKKSCDGKKTCDIDIQIFGTPDPGTCKYLDTTFACFPAVHSTACEGSTANLRCDEGEVSVVYWADYGRRDTTTCSQSRPTHEIQNSQCPNPTTKVADSCNGKSSCTIEASNSVFGDPCPGTYKYLDVVYDCELHTVACEGSQANLHCDDGHVIAVHWANYGRRDTSTCSYQRPECEVQNAQCANPTSKVADSCNGKSSCTIEASNTEFGDPCPGTYKYLEVAYDCPFHSITCEHSYANLHCDEGHVIVILSAEYGCNDSTTCSYKRPPAQPKNTQCSISTSKVAESCSIKVSNSVFGDPCPGTYKYLDVVYDCECKKYLALVLSQLEPSSLGMTPSPKVDGVRSCSSQRPLRRMLTDRLLAHSRMQLFSPSCRMTSEQKGPYNGIWIFCRNISDVSTTL</sequence>
<dbReference type="CDD" id="cd22835">
    <property type="entry name" value="Gal_Rha_Lectin_SML_rpt2"/>
    <property type="match status" value="2"/>
</dbReference>
<gene>
    <name evidence="5" type="primary">TMEFF2</name>
</gene>
<protein>
    <recommendedName>
        <fullName evidence="4">SUEL-type lectin domain-containing protein</fullName>
    </recommendedName>
</protein>
<dbReference type="Gene3D" id="2.60.120.740">
    <property type="match status" value="4"/>
</dbReference>
<evidence type="ECO:0000259" key="4">
    <source>
        <dbReference type="PROSITE" id="PS50228"/>
    </source>
</evidence>
<dbReference type="InterPro" id="IPR000922">
    <property type="entry name" value="Lectin_gal-bd_dom"/>
</dbReference>
<proteinExistence type="predicted"/>
<feature type="domain" description="SUEL-type lectin" evidence="4">
    <location>
        <begin position="178"/>
        <end position="267"/>
    </location>
</feature>
<dbReference type="Pfam" id="PF02140">
    <property type="entry name" value="SUEL_Lectin"/>
    <property type="match status" value="3"/>
</dbReference>
<dbReference type="FunFam" id="2.60.120.740:FF:000003">
    <property type="entry name" value="Protein eva-1 homolog C"/>
    <property type="match status" value="1"/>
</dbReference>
<dbReference type="GO" id="GO:0030246">
    <property type="term" value="F:carbohydrate binding"/>
    <property type="evidence" value="ECO:0007669"/>
    <property type="project" value="UniProtKB-KW"/>
</dbReference>
<dbReference type="InterPro" id="IPR043159">
    <property type="entry name" value="Lectin_gal-bd_sf"/>
</dbReference>